<dbReference type="RefSeq" id="WP_073376970.1">
    <property type="nucleotide sequence ID" value="NZ_FQXS01000017.1"/>
</dbReference>
<dbReference type="EMBL" id="FQXS01000017">
    <property type="protein sequence ID" value="SHH94837.1"/>
    <property type="molecule type" value="Genomic_DNA"/>
</dbReference>
<evidence type="ECO:0000313" key="2">
    <source>
        <dbReference type="EMBL" id="SHH94837.1"/>
    </source>
</evidence>
<feature type="domain" description="Cyclophilin TM1367-like" evidence="1">
    <location>
        <begin position="3"/>
        <end position="120"/>
    </location>
</feature>
<organism evidence="2 3">
    <name type="scientific">Desulfofustis glycolicus DSM 9705</name>
    <dbReference type="NCBI Taxonomy" id="1121409"/>
    <lineage>
        <taxon>Bacteria</taxon>
        <taxon>Pseudomonadati</taxon>
        <taxon>Thermodesulfobacteriota</taxon>
        <taxon>Desulfobulbia</taxon>
        <taxon>Desulfobulbales</taxon>
        <taxon>Desulfocapsaceae</taxon>
        <taxon>Desulfofustis</taxon>
    </lineage>
</organism>
<reference evidence="2 3" key="1">
    <citation type="submission" date="2016-11" db="EMBL/GenBank/DDBJ databases">
        <authorList>
            <person name="Jaros S."/>
            <person name="Januszkiewicz K."/>
            <person name="Wedrychowicz H."/>
        </authorList>
    </citation>
    <scope>NUCLEOTIDE SEQUENCE [LARGE SCALE GENOMIC DNA]</scope>
    <source>
        <strain evidence="2 3">DSM 9705</strain>
    </source>
</reference>
<evidence type="ECO:0000259" key="1">
    <source>
        <dbReference type="Pfam" id="PF04126"/>
    </source>
</evidence>
<keyword evidence="3" id="KW-1185">Reference proteome</keyword>
<accession>A0A1M5X4V7</accession>
<proteinExistence type="predicted"/>
<dbReference type="InterPro" id="IPR025658">
    <property type="entry name" value="Cyclophilin_TM1367"/>
</dbReference>
<dbReference type="AlphaFoldDB" id="A0A1M5X4V7"/>
<name>A0A1M5X4V7_9BACT</name>
<dbReference type="Pfam" id="PF04126">
    <property type="entry name" value="Cyclophil_like"/>
    <property type="match status" value="1"/>
</dbReference>
<dbReference type="Proteomes" id="UP000184139">
    <property type="component" value="Unassembled WGS sequence"/>
</dbReference>
<gene>
    <name evidence="2" type="ORF">SAMN02745124_02753</name>
</gene>
<dbReference type="InterPro" id="IPR029000">
    <property type="entry name" value="Cyclophilin-like_dom_sf"/>
</dbReference>
<sequence>MPQITISWPAGTITAVLRDTPTARRLLDSLPISGRANVWGDEVYFSVPFSADPEPDAATVVDKGAVCFWLDGDALALLFGPTPVSQGDECRLISAANIVGMIDGDPSVLRTVRSGDVITVDIV</sequence>
<dbReference type="Gene3D" id="2.40.100.20">
    <property type="match status" value="1"/>
</dbReference>
<protein>
    <recommendedName>
        <fullName evidence="1">Cyclophilin TM1367-like domain-containing protein</fullName>
    </recommendedName>
</protein>
<dbReference type="OrthoDB" id="7061637at2"/>
<evidence type="ECO:0000313" key="3">
    <source>
        <dbReference type="Proteomes" id="UP000184139"/>
    </source>
</evidence>
<dbReference type="SUPFAM" id="SSF50891">
    <property type="entry name" value="Cyclophilin-like"/>
    <property type="match status" value="1"/>
</dbReference>